<accession>A0A4R6SBK4</accession>
<keyword evidence="1" id="KW-0472">Membrane</keyword>
<comment type="caution">
    <text evidence="2">The sequence shown here is derived from an EMBL/GenBank/DDBJ whole genome shotgun (WGS) entry which is preliminary data.</text>
</comment>
<proteinExistence type="predicted"/>
<protein>
    <submittedName>
        <fullName evidence="2">Uncharacterized protein</fullName>
    </submittedName>
</protein>
<evidence type="ECO:0000256" key="1">
    <source>
        <dbReference type="SAM" id="Phobius"/>
    </source>
</evidence>
<dbReference type="OrthoDB" id="3638103at2"/>
<evidence type="ECO:0000313" key="2">
    <source>
        <dbReference type="EMBL" id="TDP96255.1"/>
    </source>
</evidence>
<evidence type="ECO:0000313" key="3">
    <source>
        <dbReference type="Proteomes" id="UP000295444"/>
    </source>
</evidence>
<feature type="transmembrane region" description="Helical" evidence="1">
    <location>
        <begin position="42"/>
        <end position="62"/>
    </location>
</feature>
<dbReference type="Proteomes" id="UP000295444">
    <property type="component" value="Unassembled WGS sequence"/>
</dbReference>
<keyword evidence="3" id="KW-1185">Reference proteome</keyword>
<organism evidence="2 3">
    <name type="scientific">Labedaea rhizosphaerae</name>
    <dbReference type="NCBI Taxonomy" id="598644"/>
    <lineage>
        <taxon>Bacteria</taxon>
        <taxon>Bacillati</taxon>
        <taxon>Actinomycetota</taxon>
        <taxon>Actinomycetes</taxon>
        <taxon>Pseudonocardiales</taxon>
        <taxon>Pseudonocardiaceae</taxon>
        <taxon>Labedaea</taxon>
    </lineage>
</organism>
<reference evidence="2 3" key="1">
    <citation type="submission" date="2019-03" db="EMBL/GenBank/DDBJ databases">
        <title>Genomic Encyclopedia of Type Strains, Phase IV (KMG-IV): sequencing the most valuable type-strain genomes for metagenomic binning, comparative biology and taxonomic classification.</title>
        <authorList>
            <person name="Goeker M."/>
        </authorList>
    </citation>
    <scope>NUCLEOTIDE SEQUENCE [LARGE SCALE GENOMIC DNA]</scope>
    <source>
        <strain evidence="2 3">DSM 45361</strain>
    </source>
</reference>
<gene>
    <name evidence="2" type="ORF">EV186_104239</name>
</gene>
<keyword evidence="1" id="KW-0812">Transmembrane</keyword>
<dbReference type="EMBL" id="SNXZ01000004">
    <property type="protein sequence ID" value="TDP96255.1"/>
    <property type="molecule type" value="Genomic_DNA"/>
</dbReference>
<sequence>MEQSQIEQGLRDVLLAEPPLGIDPDRVADAAARSRRNRRAGFATGIGFVAVAAVAAGATIFANAGQVQPAAPPKPGKQQEIDREMARNAAYLRFVLPKMLPQARDLEVRYEQATPPGEHGAIMTAHITFTDSAGPAEIQLFIESPGGTRTTTASMRKNCVDVRKQVSTEGRPLRCTVTTRPDHTVLGINEMGLVDIKLPDDQPVQVNEVDMTHLRPGVGAIAIDNVRYPIDENTLRERYPLTEQQEIALVTDPALVMHDPKG</sequence>
<name>A0A4R6SBK4_LABRH</name>
<dbReference type="AlphaFoldDB" id="A0A4R6SBK4"/>
<dbReference type="RefSeq" id="WP_133851629.1">
    <property type="nucleotide sequence ID" value="NZ_SNXZ01000004.1"/>
</dbReference>
<keyword evidence="1" id="KW-1133">Transmembrane helix</keyword>